<dbReference type="RefSeq" id="XP_022394465.1">
    <property type="nucleotide sequence ID" value="XM_022527648.1"/>
</dbReference>
<dbReference type="GeneID" id="34443908"/>
<dbReference type="EMBL" id="LYCR01000002">
    <property type="protein sequence ID" value="OGM50748.1"/>
    <property type="molecule type" value="Genomic_DNA"/>
</dbReference>
<evidence type="ECO:0000313" key="2">
    <source>
        <dbReference type="Proteomes" id="UP000179179"/>
    </source>
</evidence>
<gene>
    <name evidence="1" type="ORF">ABOM_000518</name>
</gene>
<comment type="caution">
    <text evidence="1">The sequence shown here is derived from an EMBL/GenBank/DDBJ whole genome shotgun (WGS) entry which is preliminary data.</text>
</comment>
<proteinExistence type="predicted"/>
<dbReference type="AlphaFoldDB" id="A0A1F8AHI3"/>
<accession>A0A1F8AHI3</accession>
<dbReference type="OrthoDB" id="2103397at2759"/>
<name>A0A1F8AHI3_9EURO</name>
<sequence length="279" mass="31694">MAQIYRQLLHWMKCLLHADMDQNVNTNEGEINRSGVISEYLNNVALRSASRRESAKQWSLVLDESGEMLDSAKQLLDDYALALHISSPDTVAMRCRIEAVLLSILATAKREETNARKHTAPDVDDTLYLAFLPKVSTPHTIKGNRYTLECIADNILWYGERDELDTNLIVIRRECPLDAGDRSPLAPMVMIHRAHRLAGRKTEIYGICTDSCRWNFIHRSKQGRVSEPHVLYKADAHVSRSPIYHCTGCMTSSKLSSRFAALTARQLPFIEQQVEVRDT</sequence>
<protein>
    <submittedName>
        <fullName evidence="1">Uncharacterized protein</fullName>
    </submittedName>
</protein>
<dbReference type="STRING" id="109264.A0A1F8AHI3"/>
<organism evidence="1 2">
    <name type="scientific">Aspergillus bombycis</name>
    <dbReference type="NCBI Taxonomy" id="109264"/>
    <lineage>
        <taxon>Eukaryota</taxon>
        <taxon>Fungi</taxon>
        <taxon>Dikarya</taxon>
        <taxon>Ascomycota</taxon>
        <taxon>Pezizomycotina</taxon>
        <taxon>Eurotiomycetes</taxon>
        <taxon>Eurotiomycetidae</taxon>
        <taxon>Eurotiales</taxon>
        <taxon>Aspergillaceae</taxon>
        <taxon>Aspergillus</taxon>
    </lineage>
</organism>
<keyword evidence="2" id="KW-1185">Reference proteome</keyword>
<dbReference type="Proteomes" id="UP000179179">
    <property type="component" value="Unassembled WGS sequence"/>
</dbReference>
<reference evidence="1 2" key="1">
    <citation type="journal article" date="2016" name="Genome Biol. Evol.">
        <title>Draft genome sequence of an aflatoxigenic Aspergillus species, A. bombycis.</title>
        <authorList>
            <person name="Moore G.G."/>
            <person name="Mack B.M."/>
            <person name="Beltz S.B."/>
            <person name="Gilbert M.K."/>
        </authorList>
    </citation>
    <scope>NUCLEOTIDE SEQUENCE [LARGE SCALE GENOMIC DNA]</scope>
    <source>
        <strain evidence="2">NRRL 26010</strain>
    </source>
</reference>
<evidence type="ECO:0000313" key="1">
    <source>
        <dbReference type="EMBL" id="OGM50748.1"/>
    </source>
</evidence>